<protein>
    <recommendedName>
        <fullName evidence="5">UPF0344 protein FSZ17_07990</fullName>
    </recommendedName>
</protein>
<gene>
    <name evidence="6" type="ORF">FSZ17_07990</name>
</gene>
<dbReference type="AlphaFoldDB" id="A0A5B8Z2S7"/>
<evidence type="ECO:0000313" key="7">
    <source>
        <dbReference type="Proteomes" id="UP000321555"/>
    </source>
</evidence>
<keyword evidence="7" id="KW-1185">Reference proteome</keyword>
<sequence length="118" mass="13259">MIHAHITTWVLALVFFFVALGLHKSGKARGLKVVHMILRLFYLLIIGTGIWILSSLNSISMLYVIKSLIGLAVIASIEMILVRLVKGKSTTIFWLLFIISLILVLYLGFMKLPLTFLS</sequence>
<feature type="transmembrane region" description="Helical" evidence="5">
    <location>
        <begin position="36"/>
        <end position="54"/>
    </location>
</feature>
<evidence type="ECO:0000313" key="6">
    <source>
        <dbReference type="EMBL" id="QED47191.1"/>
    </source>
</evidence>
<name>A0A5B8Z2S7_CYTDA</name>
<dbReference type="Pfam" id="PF07457">
    <property type="entry name" value="DUF1516"/>
    <property type="match status" value="1"/>
</dbReference>
<feature type="transmembrane region" description="Helical" evidence="5">
    <location>
        <begin position="6"/>
        <end position="24"/>
    </location>
</feature>
<evidence type="ECO:0000256" key="4">
    <source>
        <dbReference type="ARBA" id="ARBA00023136"/>
    </source>
</evidence>
<keyword evidence="3 5" id="KW-1133">Transmembrane helix</keyword>
<reference evidence="7" key="1">
    <citation type="submission" date="2019-08" db="EMBL/GenBank/DDBJ databases">
        <authorList>
            <person name="Zheng X."/>
        </authorList>
    </citation>
    <scope>NUCLEOTIDE SEQUENCE [LARGE SCALE GENOMIC DNA]</scope>
    <source>
        <strain evidence="7">FJAT-25496</strain>
    </source>
</reference>
<dbReference type="RefSeq" id="WP_057774328.1">
    <property type="nucleotide sequence ID" value="NZ_CP042593.1"/>
</dbReference>
<evidence type="ECO:0000256" key="5">
    <source>
        <dbReference type="HAMAP-Rule" id="MF_01536"/>
    </source>
</evidence>
<keyword evidence="2 5" id="KW-0812">Transmembrane</keyword>
<dbReference type="OrthoDB" id="2365314at2"/>
<feature type="transmembrane region" description="Helical" evidence="5">
    <location>
        <begin position="60"/>
        <end position="85"/>
    </location>
</feature>
<evidence type="ECO:0000256" key="3">
    <source>
        <dbReference type="ARBA" id="ARBA00022989"/>
    </source>
</evidence>
<proteinExistence type="inferred from homology"/>
<dbReference type="Proteomes" id="UP000321555">
    <property type="component" value="Chromosome"/>
</dbReference>
<evidence type="ECO:0000256" key="2">
    <source>
        <dbReference type="ARBA" id="ARBA00022692"/>
    </source>
</evidence>
<dbReference type="HAMAP" id="MF_01536">
    <property type="entry name" value="UPF0344"/>
    <property type="match status" value="1"/>
</dbReference>
<comment type="similarity">
    <text evidence="5">Belongs to the UPF0344 family.</text>
</comment>
<feature type="transmembrane region" description="Helical" evidence="5">
    <location>
        <begin position="92"/>
        <end position="109"/>
    </location>
</feature>
<organism evidence="6 7">
    <name type="scientific">Cytobacillus dafuensis</name>
    <name type="common">Bacillus dafuensis</name>
    <dbReference type="NCBI Taxonomy" id="1742359"/>
    <lineage>
        <taxon>Bacteria</taxon>
        <taxon>Bacillati</taxon>
        <taxon>Bacillota</taxon>
        <taxon>Bacilli</taxon>
        <taxon>Bacillales</taxon>
        <taxon>Bacillaceae</taxon>
        <taxon>Cytobacillus</taxon>
    </lineage>
</organism>
<dbReference type="STRING" id="1742359.GCA_001439625_03873"/>
<dbReference type="InterPro" id="IPR010899">
    <property type="entry name" value="UPF0344"/>
</dbReference>
<evidence type="ECO:0000256" key="1">
    <source>
        <dbReference type="ARBA" id="ARBA00022475"/>
    </source>
</evidence>
<keyword evidence="4 5" id="KW-0472">Membrane</keyword>
<dbReference type="GO" id="GO:0005886">
    <property type="term" value="C:plasma membrane"/>
    <property type="evidence" value="ECO:0007669"/>
    <property type="project" value="UniProtKB-SubCell"/>
</dbReference>
<dbReference type="EMBL" id="CP042593">
    <property type="protein sequence ID" value="QED47191.1"/>
    <property type="molecule type" value="Genomic_DNA"/>
</dbReference>
<accession>A0A5B8Z2S7</accession>
<keyword evidence="1 5" id="KW-1003">Cell membrane</keyword>
<comment type="subcellular location">
    <subcellularLocation>
        <location evidence="5">Cell membrane</location>
        <topology evidence="5">Multi-pass membrane protein</topology>
    </subcellularLocation>
</comment>
<dbReference type="KEGG" id="bda:FSZ17_07990"/>